<evidence type="ECO:0000256" key="2">
    <source>
        <dbReference type="SAM" id="MobiDB-lite"/>
    </source>
</evidence>
<name>X7F1I9_9RHOB</name>
<reference evidence="4 5" key="1">
    <citation type="submission" date="2014-01" db="EMBL/GenBank/DDBJ databases">
        <title>Roseivivax isoporae LMG 25204 Genome Sequencing.</title>
        <authorList>
            <person name="Lai Q."/>
            <person name="Li G."/>
            <person name="Shao Z."/>
        </authorList>
    </citation>
    <scope>NUCLEOTIDE SEQUENCE [LARGE SCALE GENOMIC DNA]</scope>
    <source>
        <strain evidence="4 5">LMG 25204</strain>
    </source>
</reference>
<evidence type="ECO:0000313" key="5">
    <source>
        <dbReference type="Proteomes" id="UP000023430"/>
    </source>
</evidence>
<organism evidence="4 5">
    <name type="scientific">Roseivivax isoporae LMG 25204</name>
    <dbReference type="NCBI Taxonomy" id="1449351"/>
    <lineage>
        <taxon>Bacteria</taxon>
        <taxon>Pseudomonadati</taxon>
        <taxon>Pseudomonadota</taxon>
        <taxon>Alphaproteobacteria</taxon>
        <taxon>Rhodobacterales</taxon>
        <taxon>Roseobacteraceae</taxon>
        <taxon>Roseivivax</taxon>
    </lineage>
</organism>
<dbReference type="AlphaFoldDB" id="X7F1I9"/>
<feature type="region of interest" description="Disordered" evidence="2">
    <location>
        <begin position="485"/>
        <end position="517"/>
    </location>
</feature>
<feature type="coiled-coil region" evidence="1">
    <location>
        <begin position="529"/>
        <end position="591"/>
    </location>
</feature>
<evidence type="ECO:0000256" key="1">
    <source>
        <dbReference type="SAM" id="Coils"/>
    </source>
</evidence>
<keyword evidence="3" id="KW-0812">Transmembrane</keyword>
<accession>X7F1I9</accession>
<dbReference type="RefSeq" id="WP_043775317.1">
    <property type="nucleotide sequence ID" value="NZ_JAME01000074.1"/>
</dbReference>
<dbReference type="EMBL" id="JAME01000074">
    <property type="protein sequence ID" value="ETX26598.1"/>
    <property type="molecule type" value="Genomic_DNA"/>
</dbReference>
<dbReference type="eggNOG" id="COG3941">
    <property type="taxonomic scope" value="Bacteria"/>
</dbReference>
<keyword evidence="3" id="KW-0472">Membrane</keyword>
<keyword evidence="3" id="KW-1133">Transmembrane helix</keyword>
<feature type="transmembrane region" description="Helical" evidence="3">
    <location>
        <begin position="164"/>
        <end position="192"/>
    </location>
</feature>
<keyword evidence="1" id="KW-0175">Coiled coil</keyword>
<sequence length="768" mass="81823">MAQTDTQLLLRLSADVARFQKQMARIMKSGENAAVGVENQFRQSNRRMAQNAEQSAQAIGREMDRLRAKYDPLFAASKRYETSLEELNRAHRLGALTARQHEAALETLNAEYARGSAAATRTGGVIRGMGGGLQNVAFQVADFATQVGAGTSATVALGQQAPQLLAGFGAIGAVLGAVAAVAIPLAGAFFMAGEEAQSLEDKAKELTTAVDEYRDAVRQANLPTEELAEKYGTATAAARTFIAALREISEFEALEAMRSTLSDIATTFGGLSQEPMGDGLSFMGTEYEETLRNIRRELDLNGESALKVASALQQLESAEGPQEMLDAVENLIATLEDALPPFEEMDAGAQQVVKSLQEAGEKLSSMIGAAGSAAGAIGGAASEAGRLADELGRAVQNAISLQAQGISDLARAKIEYEYRNDPIGRAGALTSQRYSEQVGDLTGYDPVVQEAMEAERAEMVETAQEAERYRQSLIKWRQAQAAAAEVANRSNKGGKGKSGGGGRGGREEDPLFQDSDEDLQRIERRIEMIGKTEAQVAELQARYELLDEAKRRGLDLDAQQAATGETLRQQIDRQAESIGALTREYERAEERARFFDDIQTELKDGLIDAIVEGENFAGVLENVAKALAKAALQAALFGEGPFAGMMGGNSGGLLGGIFSGLFGGQRAAGGPVQAGRIYMDGAHGREPFIPAVNGRILSTAQAQAALRGQAGQQGGGKVEIIARSEPGVIVEMIDRRAGAMVQSSQAQTMRAVNRGFGDRFNRLRETNT</sequence>
<dbReference type="eggNOG" id="COG1196">
    <property type="taxonomic scope" value="Bacteria"/>
</dbReference>
<dbReference type="Proteomes" id="UP000023430">
    <property type="component" value="Unassembled WGS sequence"/>
</dbReference>
<gene>
    <name evidence="4" type="ORF">RISW2_21770</name>
</gene>
<evidence type="ECO:0008006" key="6">
    <source>
        <dbReference type="Google" id="ProtNLM"/>
    </source>
</evidence>
<dbReference type="OrthoDB" id="7311517at2"/>
<keyword evidence="5" id="KW-1185">Reference proteome</keyword>
<protein>
    <recommendedName>
        <fullName evidence="6">Bacteriophage tail tape measure N-terminal domain-containing protein</fullName>
    </recommendedName>
</protein>
<proteinExistence type="predicted"/>
<evidence type="ECO:0000256" key="3">
    <source>
        <dbReference type="SAM" id="Phobius"/>
    </source>
</evidence>
<dbReference type="PATRIC" id="fig|1449351.3.peg.4490"/>
<evidence type="ECO:0000313" key="4">
    <source>
        <dbReference type="EMBL" id="ETX26598.1"/>
    </source>
</evidence>
<comment type="caution">
    <text evidence="4">The sequence shown here is derived from an EMBL/GenBank/DDBJ whole genome shotgun (WGS) entry which is preliminary data.</text>
</comment>
<dbReference type="STRING" id="1449351.RISW2_21770"/>